<keyword evidence="5" id="KW-0804">Transcription</keyword>
<dbReference type="SMART" id="SM00906">
    <property type="entry name" value="Fungal_trans"/>
    <property type="match status" value="1"/>
</dbReference>
<dbReference type="SMART" id="SM00066">
    <property type="entry name" value="GAL4"/>
    <property type="match status" value="1"/>
</dbReference>
<reference evidence="10" key="1">
    <citation type="journal article" date="2017" name="Genome Biol.">
        <title>Comparative genomics reveals high biological diversity and specific adaptations in the industrially and medically important fungal genus Aspergillus.</title>
        <authorList>
            <person name="de Vries R.P."/>
            <person name="Riley R."/>
            <person name="Wiebenga A."/>
            <person name="Aguilar-Osorio G."/>
            <person name="Amillis S."/>
            <person name="Uchima C.A."/>
            <person name="Anderluh G."/>
            <person name="Asadollahi M."/>
            <person name="Askin M."/>
            <person name="Barry K."/>
            <person name="Battaglia E."/>
            <person name="Bayram O."/>
            <person name="Benocci T."/>
            <person name="Braus-Stromeyer S.A."/>
            <person name="Caldana C."/>
            <person name="Canovas D."/>
            <person name="Cerqueira G.C."/>
            <person name="Chen F."/>
            <person name="Chen W."/>
            <person name="Choi C."/>
            <person name="Clum A."/>
            <person name="Dos Santos R.A."/>
            <person name="Damasio A.R."/>
            <person name="Diallinas G."/>
            <person name="Emri T."/>
            <person name="Fekete E."/>
            <person name="Flipphi M."/>
            <person name="Freyberg S."/>
            <person name="Gallo A."/>
            <person name="Gournas C."/>
            <person name="Habgood R."/>
            <person name="Hainaut M."/>
            <person name="Harispe M.L."/>
            <person name="Henrissat B."/>
            <person name="Hilden K.S."/>
            <person name="Hope R."/>
            <person name="Hossain A."/>
            <person name="Karabika E."/>
            <person name="Karaffa L."/>
            <person name="Karanyi Z."/>
            <person name="Krasevec N."/>
            <person name="Kuo A."/>
            <person name="Kusch H."/>
            <person name="LaButti K."/>
            <person name="Lagendijk E.L."/>
            <person name="Lapidus A."/>
            <person name="Levasseur A."/>
            <person name="Lindquist E."/>
            <person name="Lipzen A."/>
            <person name="Logrieco A.F."/>
            <person name="MacCabe A."/>
            <person name="Maekelae M.R."/>
            <person name="Malavazi I."/>
            <person name="Melin P."/>
            <person name="Meyer V."/>
            <person name="Mielnichuk N."/>
            <person name="Miskei M."/>
            <person name="Molnar A.P."/>
            <person name="Mule G."/>
            <person name="Ngan C.Y."/>
            <person name="Orejas M."/>
            <person name="Orosz E."/>
            <person name="Ouedraogo J.P."/>
            <person name="Overkamp K.M."/>
            <person name="Park H.-S."/>
            <person name="Perrone G."/>
            <person name="Piumi F."/>
            <person name="Punt P.J."/>
            <person name="Ram A.F."/>
            <person name="Ramon A."/>
            <person name="Rauscher S."/>
            <person name="Record E."/>
            <person name="Riano-Pachon D.M."/>
            <person name="Robert V."/>
            <person name="Roehrig J."/>
            <person name="Ruller R."/>
            <person name="Salamov A."/>
            <person name="Salih N.S."/>
            <person name="Samson R.A."/>
            <person name="Sandor E."/>
            <person name="Sanguinetti M."/>
            <person name="Schuetze T."/>
            <person name="Sepcic K."/>
            <person name="Shelest E."/>
            <person name="Sherlock G."/>
            <person name="Sophianopoulou V."/>
            <person name="Squina F.M."/>
            <person name="Sun H."/>
            <person name="Susca A."/>
            <person name="Todd R.B."/>
            <person name="Tsang A."/>
            <person name="Unkles S.E."/>
            <person name="van de Wiele N."/>
            <person name="van Rossen-Uffink D."/>
            <person name="Oliveira J.V."/>
            <person name="Vesth T.C."/>
            <person name="Visser J."/>
            <person name="Yu J.-H."/>
            <person name="Zhou M."/>
            <person name="Andersen M.R."/>
            <person name="Archer D.B."/>
            <person name="Baker S.E."/>
            <person name="Benoit I."/>
            <person name="Brakhage A.A."/>
            <person name="Braus G.H."/>
            <person name="Fischer R."/>
            <person name="Frisvad J.C."/>
            <person name="Goldman G.H."/>
            <person name="Houbraken J."/>
            <person name="Oakley B."/>
            <person name="Pocsi I."/>
            <person name="Scazzocchio C."/>
            <person name="Seiboth B."/>
            <person name="vanKuyk P.A."/>
            <person name="Wortman J."/>
            <person name="Dyer P.S."/>
            <person name="Grigoriev I.V."/>
        </authorList>
    </citation>
    <scope>NUCLEOTIDE SEQUENCE [LARGE SCALE GENOMIC DNA]</scope>
    <source>
        <strain evidence="10">ITEM 5010</strain>
    </source>
</reference>
<dbReference type="GO" id="GO:0009893">
    <property type="term" value="P:positive regulation of metabolic process"/>
    <property type="evidence" value="ECO:0007669"/>
    <property type="project" value="UniProtKB-ARBA"/>
</dbReference>
<dbReference type="EMBL" id="KV907501">
    <property type="protein sequence ID" value="OOF94922.1"/>
    <property type="molecule type" value="Genomic_DNA"/>
</dbReference>
<dbReference type="PANTHER" id="PTHR31001:SF45">
    <property type="entry name" value="ZN(II)2CYS6 TRANSCRIPTION FACTOR (EUROFUNG)"/>
    <property type="match status" value="1"/>
</dbReference>
<feature type="region of interest" description="Disordered" evidence="7">
    <location>
        <begin position="85"/>
        <end position="118"/>
    </location>
</feature>
<protein>
    <recommendedName>
        <fullName evidence="8">Zn(2)-C6 fungal-type domain-containing protein</fullName>
    </recommendedName>
</protein>
<proteinExistence type="predicted"/>
<dbReference type="InterPro" id="IPR007219">
    <property type="entry name" value="XnlR_reg_dom"/>
</dbReference>
<sequence length="704" mass="80313">MSLTEQRPPAAAKPHRALACVLCQQRKVKCDRKFPCASCVRAGAQCVPTLAPRPRRRRFPERELLERLRRYEDLLRHNNIDFEPLHTSTAEKKSQGGDGRCRGSLDDEDLQGPGSGEFGVSEKVAVKTEPVYTAKNFWHVMNQLSPDTQDDENDDGSHDDYDASHLHDTVHEAAVRKTWDQVYDDNDQNLLFGSRRTNVDLSTLHPDQVQIFKLWQIYLENVDPLLKVTHTPTLQMQIIDAVGHMEDISPTLEALMFSIYSVAIMSLLEDECPTLLGAPKKGLLAGYQFGCQEALLNCDVLRSSDRDCLTALLLYLVSARSETDPRSLSSMLGVAIRIAQRMHIDNELANAKCTALEGEMRRRLWWSLITFDNRIGEMSEHKTSMLIPTWDCKTPLNVNDFDLQPEMKALAAAYEGPTEAFFAVVRSELGEFVRHSGFHLDFINPSLKAIAKDLKGDGVGDLEQGIENKYLRFCNPENPLHYMTTWTTRGFLARYLLVEHYSRYSPAQSTDAQRDAASTYALRMIECDTKLMTSPLTKRYSWHVHFHFPFPAYLHIVQALKKRPTEERADKWWGVMSENYKARFSEMIIPNPFFTLFARSILQAWEVHEAAYKQLGQTVSPPWIVQCIKAKLAEATLNKEESTMEQPTDIMDSLQVPTSTDHGIHNMLYCMEGLDGHPDVFEQTAMDVDAYLSEWPSMSFYPMW</sequence>
<keyword evidence="2" id="KW-0479">Metal-binding</keyword>
<accession>A0A1R3RKB5</accession>
<dbReference type="InterPro" id="IPR050613">
    <property type="entry name" value="Sec_Metabolite_Reg"/>
</dbReference>
<feature type="region of interest" description="Disordered" evidence="7">
    <location>
        <begin position="144"/>
        <end position="163"/>
    </location>
</feature>
<gene>
    <name evidence="9" type="ORF">ASPCADRAFT_208572</name>
</gene>
<keyword evidence="10" id="KW-1185">Reference proteome</keyword>
<dbReference type="GO" id="GO:0000981">
    <property type="term" value="F:DNA-binding transcription factor activity, RNA polymerase II-specific"/>
    <property type="evidence" value="ECO:0007669"/>
    <property type="project" value="InterPro"/>
</dbReference>
<dbReference type="AlphaFoldDB" id="A0A1R3RKB5"/>
<dbReference type="GO" id="GO:0003677">
    <property type="term" value="F:DNA binding"/>
    <property type="evidence" value="ECO:0007669"/>
    <property type="project" value="UniProtKB-KW"/>
</dbReference>
<evidence type="ECO:0000256" key="4">
    <source>
        <dbReference type="ARBA" id="ARBA00023125"/>
    </source>
</evidence>
<evidence type="ECO:0000313" key="9">
    <source>
        <dbReference type="EMBL" id="OOF94922.1"/>
    </source>
</evidence>
<dbReference type="InterPro" id="IPR001138">
    <property type="entry name" value="Zn2Cys6_DnaBD"/>
</dbReference>
<dbReference type="GO" id="GO:0005634">
    <property type="term" value="C:nucleus"/>
    <property type="evidence" value="ECO:0007669"/>
    <property type="project" value="UniProtKB-SubCell"/>
</dbReference>
<evidence type="ECO:0000259" key="8">
    <source>
        <dbReference type="PROSITE" id="PS50048"/>
    </source>
</evidence>
<name>A0A1R3RKB5_ASPC5</name>
<evidence type="ECO:0000256" key="3">
    <source>
        <dbReference type="ARBA" id="ARBA00023015"/>
    </source>
</evidence>
<dbReference type="GO" id="GO:0006351">
    <property type="term" value="P:DNA-templated transcription"/>
    <property type="evidence" value="ECO:0007669"/>
    <property type="project" value="InterPro"/>
</dbReference>
<dbReference type="Proteomes" id="UP000188318">
    <property type="component" value="Unassembled WGS sequence"/>
</dbReference>
<dbReference type="GO" id="GO:0008270">
    <property type="term" value="F:zinc ion binding"/>
    <property type="evidence" value="ECO:0007669"/>
    <property type="project" value="InterPro"/>
</dbReference>
<feature type="domain" description="Zn(2)-C6 fungal-type" evidence="8">
    <location>
        <begin position="19"/>
        <end position="47"/>
    </location>
</feature>
<dbReference type="VEuPathDB" id="FungiDB:ASPCADRAFT_208572"/>
<feature type="compositionally biased region" description="Basic and acidic residues" evidence="7">
    <location>
        <begin position="85"/>
        <end position="105"/>
    </location>
</feature>
<dbReference type="PROSITE" id="PS50048">
    <property type="entry name" value="ZN2_CY6_FUNGAL_2"/>
    <property type="match status" value="1"/>
</dbReference>
<evidence type="ECO:0000256" key="1">
    <source>
        <dbReference type="ARBA" id="ARBA00004123"/>
    </source>
</evidence>
<keyword evidence="6" id="KW-0539">Nucleus</keyword>
<evidence type="ECO:0000256" key="7">
    <source>
        <dbReference type="SAM" id="MobiDB-lite"/>
    </source>
</evidence>
<dbReference type="InterPro" id="IPR036864">
    <property type="entry name" value="Zn2-C6_fun-type_DNA-bd_sf"/>
</dbReference>
<dbReference type="STRING" id="602072.A0A1R3RKB5"/>
<comment type="subcellular location">
    <subcellularLocation>
        <location evidence="1">Nucleus</location>
    </subcellularLocation>
</comment>
<dbReference type="PANTHER" id="PTHR31001">
    <property type="entry name" value="UNCHARACTERIZED TRANSCRIPTIONAL REGULATORY PROTEIN"/>
    <property type="match status" value="1"/>
</dbReference>
<dbReference type="CDD" id="cd00067">
    <property type="entry name" value="GAL4"/>
    <property type="match status" value="1"/>
</dbReference>
<dbReference type="CDD" id="cd12148">
    <property type="entry name" value="fungal_TF_MHR"/>
    <property type="match status" value="1"/>
</dbReference>
<dbReference type="SUPFAM" id="SSF57701">
    <property type="entry name" value="Zn2/Cys6 DNA-binding domain"/>
    <property type="match status" value="1"/>
</dbReference>
<evidence type="ECO:0000256" key="5">
    <source>
        <dbReference type="ARBA" id="ARBA00023163"/>
    </source>
</evidence>
<evidence type="ECO:0000256" key="6">
    <source>
        <dbReference type="ARBA" id="ARBA00023242"/>
    </source>
</evidence>
<dbReference type="Pfam" id="PF00172">
    <property type="entry name" value="Zn_clus"/>
    <property type="match status" value="1"/>
</dbReference>
<dbReference type="Pfam" id="PF04082">
    <property type="entry name" value="Fungal_trans"/>
    <property type="match status" value="1"/>
</dbReference>
<dbReference type="OrthoDB" id="2269373at2759"/>
<keyword evidence="3" id="KW-0805">Transcription regulation</keyword>
<keyword evidence="4" id="KW-0238">DNA-binding</keyword>
<evidence type="ECO:0000256" key="2">
    <source>
        <dbReference type="ARBA" id="ARBA00022723"/>
    </source>
</evidence>
<dbReference type="Gene3D" id="4.10.240.10">
    <property type="entry name" value="Zn(2)-C6 fungal-type DNA-binding domain"/>
    <property type="match status" value="1"/>
</dbReference>
<evidence type="ECO:0000313" key="10">
    <source>
        <dbReference type="Proteomes" id="UP000188318"/>
    </source>
</evidence>
<organism evidence="9 10">
    <name type="scientific">Aspergillus carbonarius (strain ITEM 5010)</name>
    <dbReference type="NCBI Taxonomy" id="602072"/>
    <lineage>
        <taxon>Eukaryota</taxon>
        <taxon>Fungi</taxon>
        <taxon>Dikarya</taxon>
        <taxon>Ascomycota</taxon>
        <taxon>Pezizomycotina</taxon>
        <taxon>Eurotiomycetes</taxon>
        <taxon>Eurotiomycetidae</taxon>
        <taxon>Eurotiales</taxon>
        <taxon>Aspergillaceae</taxon>
        <taxon>Aspergillus</taxon>
        <taxon>Aspergillus subgen. Circumdati</taxon>
    </lineage>
</organism>
<dbReference type="OMA" id="QAWEVMS"/>